<dbReference type="OMA" id="VNAQWLI"/>
<feature type="region of interest" description="Disordered" evidence="1">
    <location>
        <begin position="1"/>
        <end position="33"/>
    </location>
</feature>
<proteinExistence type="predicted"/>
<evidence type="ECO:0008006" key="5">
    <source>
        <dbReference type="Google" id="ProtNLM"/>
    </source>
</evidence>
<evidence type="ECO:0000256" key="1">
    <source>
        <dbReference type="SAM" id="MobiDB-lite"/>
    </source>
</evidence>
<gene>
    <name evidence="3" type="ORF">MYCTH_2298555</name>
</gene>
<evidence type="ECO:0000313" key="3">
    <source>
        <dbReference type="EMBL" id="AEO55104.1"/>
    </source>
</evidence>
<feature type="compositionally biased region" description="Basic and acidic residues" evidence="1">
    <location>
        <begin position="216"/>
        <end position="226"/>
    </location>
</feature>
<dbReference type="STRING" id="573729.G2Q2H9"/>
<dbReference type="InParanoid" id="G2Q2H9"/>
<keyword evidence="2" id="KW-1133">Transmembrane helix</keyword>
<dbReference type="OrthoDB" id="5854584at2759"/>
<dbReference type="PANTHER" id="PTHR31965:SF1">
    <property type="entry name" value="TRANSMEMBRANE PROTEIN 42"/>
    <property type="match status" value="1"/>
</dbReference>
<name>G2Q2H9_THET4</name>
<dbReference type="RefSeq" id="XP_003660349.1">
    <property type="nucleotide sequence ID" value="XM_003660301.1"/>
</dbReference>
<evidence type="ECO:0000313" key="4">
    <source>
        <dbReference type="Proteomes" id="UP000007322"/>
    </source>
</evidence>
<accession>G2Q2H9</accession>
<sequence length="226" mass="23925">MNETALPDEETRLISDDASERGGAGLPPAVPTSRSWTQRNQWIVLALASGACAAFNGVFAKLTTTELTTKFSSGIARMLGLESVEGVIEIIVRGSFFGLNLAFNGVMWTLFTAALARGNSTTQVSIMNTSTNFVITAILGFVIFSEALPPLWWVGAALLVAGNVIIGRKDEGTPKAQEEEEGVGAAFLGPEVESQLDGGRRQGRGGKVSGEDGEEYKDGDVADLRI</sequence>
<reference evidence="3 4" key="1">
    <citation type="journal article" date="2011" name="Nat. Biotechnol.">
        <title>Comparative genomic analysis of the thermophilic biomass-degrading fungi Myceliophthora thermophila and Thielavia terrestris.</title>
        <authorList>
            <person name="Berka R.M."/>
            <person name="Grigoriev I.V."/>
            <person name="Otillar R."/>
            <person name="Salamov A."/>
            <person name="Grimwood J."/>
            <person name="Reid I."/>
            <person name="Ishmael N."/>
            <person name="John T."/>
            <person name="Darmond C."/>
            <person name="Moisan M.-C."/>
            <person name="Henrissat B."/>
            <person name="Coutinho P.M."/>
            <person name="Lombard V."/>
            <person name="Natvig D.O."/>
            <person name="Lindquist E."/>
            <person name="Schmutz J."/>
            <person name="Lucas S."/>
            <person name="Harris P."/>
            <person name="Powlowski J."/>
            <person name="Bellemare A."/>
            <person name="Taylor D."/>
            <person name="Butler G."/>
            <person name="de Vries R.P."/>
            <person name="Allijn I.E."/>
            <person name="van den Brink J."/>
            <person name="Ushinsky S."/>
            <person name="Storms R."/>
            <person name="Powell A.J."/>
            <person name="Paulsen I.T."/>
            <person name="Elbourne L.D.H."/>
            <person name="Baker S.E."/>
            <person name="Magnuson J."/>
            <person name="LaBoissiere S."/>
            <person name="Clutterbuck A.J."/>
            <person name="Martinez D."/>
            <person name="Wogulis M."/>
            <person name="de Leon A.L."/>
            <person name="Rey M.W."/>
            <person name="Tsang A."/>
        </authorList>
    </citation>
    <scope>NUCLEOTIDE SEQUENCE [LARGE SCALE GENOMIC DNA]</scope>
    <source>
        <strain evidence="4">ATCC 42464 / BCRC 31852 / DSM 1799</strain>
    </source>
</reference>
<keyword evidence="2" id="KW-0812">Transmembrane</keyword>
<dbReference type="PANTHER" id="PTHR31965">
    <property type="entry name" value="TRANSMEMBRANE PROTEIN 42"/>
    <property type="match status" value="1"/>
</dbReference>
<dbReference type="HOGENOM" id="CLU_076687_1_0_1"/>
<protein>
    <recommendedName>
        <fullName evidence="5">EamA domain-containing protein</fullName>
    </recommendedName>
</protein>
<dbReference type="SUPFAM" id="SSF103481">
    <property type="entry name" value="Multidrug resistance efflux transporter EmrE"/>
    <property type="match status" value="1"/>
</dbReference>
<dbReference type="eggNOG" id="ENOG502SCCE">
    <property type="taxonomic scope" value="Eukaryota"/>
</dbReference>
<feature type="compositionally biased region" description="Basic and acidic residues" evidence="1">
    <location>
        <begin position="9"/>
        <end position="20"/>
    </location>
</feature>
<feature type="transmembrane region" description="Helical" evidence="2">
    <location>
        <begin position="126"/>
        <end position="144"/>
    </location>
</feature>
<keyword evidence="2" id="KW-0472">Membrane</keyword>
<organism evidence="3 4">
    <name type="scientific">Thermothelomyces thermophilus (strain ATCC 42464 / BCRC 31852 / DSM 1799)</name>
    <name type="common">Sporotrichum thermophile</name>
    <dbReference type="NCBI Taxonomy" id="573729"/>
    <lineage>
        <taxon>Eukaryota</taxon>
        <taxon>Fungi</taxon>
        <taxon>Dikarya</taxon>
        <taxon>Ascomycota</taxon>
        <taxon>Pezizomycotina</taxon>
        <taxon>Sordariomycetes</taxon>
        <taxon>Sordariomycetidae</taxon>
        <taxon>Sordariales</taxon>
        <taxon>Chaetomiaceae</taxon>
        <taxon>Thermothelomyces</taxon>
    </lineage>
</organism>
<feature type="transmembrane region" description="Helical" evidence="2">
    <location>
        <begin position="90"/>
        <end position="114"/>
    </location>
</feature>
<dbReference type="EMBL" id="CP003002">
    <property type="protein sequence ID" value="AEO55104.1"/>
    <property type="molecule type" value="Genomic_DNA"/>
</dbReference>
<evidence type="ECO:0000256" key="2">
    <source>
        <dbReference type="SAM" id="Phobius"/>
    </source>
</evidence>
<keyword evidence="4" id="KW-1185">Reference proteome</keyword>
<dbReference type="Proteomes" id="UP000007322">
    <property type="component" value="Chromosome 1"/>
</dbReference>
<dbReference type="InterPro" id="IPR037185">
    <property type="entry name" value="EmrE-like"/>
</dbReference>
<dbReference type="KEGG" id="mtm:MYCTH_2298555"/>
<dbReference type="InterPro" id="IPR039632">
    <property type="entry name" value="TMEM42"/>
</dbReference>
<dbReference type="VEuPathDB" id="FungiDB:MYCTH_2298555"/>
<feature type="transmembrane region" description="Helical" evidence="2">
    <location>
        <begin position="42"/>
        <end position="60"/>
    </location>
</feature>
<dbReference type="AlphaFoldDB" id="G2Q2H9"/>
<feature type="region of interest" description="Disordered" evidence="1">
    <location>
        <begin position="172"/>
        <end position="226"/>
    </location>
</feature>
<dbReference type="GeneID" id="11509040"/>